<dbReference type="InterPro" id="IPR037171">
    <property type="entry name" value="NagB/RpiA_transferase-like"/>
</dbReference>
<dbReference type="PANTHER" id="PTHR13707">
    <property type="entry name" value="KETOACID-COENZYME A TRANSFERASE"/>
    <property type="match status" value="1"/>
</dbReference>
<dbReference type="Pfam" id="PF01144">
    <property type="entry name" value="CoA_trans"/>
    <property type="match status" value="1"/>
</dbReference>
<comment type="caution">
    <text evidence="2">The sequence shown here is derived from an EMBL/GenBank/DDBJ whole genome shotgun (WGS) entry which is preliminary data.</text>
</comment>
<name>A0A833PDI7_ACIBZ</name>
<protein>
    <submittedName>
        <fullName evidence="2">Putative succinyl-CoA:3-ketoacid coenzyme A transferase subunit A</fullName>
    </submittedName>
</protein>
<dbReference type="AlphaFoldDB" id="A0A833PDI7"/>
<dbReference type="GO" id="GO:0008410">
    <property type="term" value="F:CoA-transferase activity"/>
    <property type="evidence" value="ECO:0007669"/>
    <property type="project" value="InterPro"/>
</dbReference>
<dbReference type="PANTHER" id="PTHR13707:SF60">
    <property type="entry name" value="ACETATE COA-TRANSFERASE SUBUNIT ALPHA"/>
    <property type="match status" value="1"/>
</dbReference>
<evidence type="ECO:0000313" key="2">
    <source>
        <dbReference type="EMBL" id="KAF1021348.1"/>
    </source>
</evidence>
<dbReference type="EMBL" id="WNDP01000107">
    <property type="protein sequence ID" value="KAF1021348.1"/>
    <property type="molecule type" value="Genomic_DNA"/>
</dbReference>
<organism evidence="2 3">
    <name type="scientific">Acinetobacter bereziniae</name>
    <name type="common">Acinetobacter genomosp. 10</name>
    <dbReference type="NCBI Taxonomy" id="106648"/>
    <lineage>
        <taxon>Bacteria</taxon>
        <taxon>Pseudomonadati</taxon>
        <taxon>Pseudomonadota</taxon>
        <taxon>Gammaproteobacteria</taxon>
        <taxon>Moraxellales</taxon>
        <taxon>Moraxellaceae</taxon>
        <taxon>Acinetobacter</taxon>
    </lineage>
</organism>
<evidence type="ECO:0000313" key="3">
    <source>
        <dbReference type="Proteomes" id="UP000490535"/>
    </source>
</evidence>
<gene>
    <name evidence="2" type="primary">scoA_2</name>
    <name evidence="2" type="ORF">GAK29_03421</name>
</gene>
<dbReference type="Proteomes" id="UP000490535">
    <property type="component" value="Unassembled WGS sequence"/>
</dbReference>
<sequence length="94" mass="10318">MGGFGLCGIPEALIEALKQSEVSISNHAAVDDYSLDLLLQSKQIKKMISSYVDENKVFKRQFLSGELKVEFADNISVEDIQVATAVRIKNTQAA</sequence>
<dbReference type="InterPro" id="IPR004165">
    <property type="entry name" value="CoA_trans_fam_I"/>
</dbReference>
<evidence type="ECO:0000256" key="1">
    <source>
        <dbReference type="ARBA" id="ARBA00022679"/>
    </source>
</evidence>
<proteinExistence type="predicted"/>
<reference evidence="3" key="1">
    <citation type="journal article" date="2020" name="MBio">
        <title>Horizontal gene transfer to a defensive symbiont with a reduced genome amongst a multipartite beetle microbiome.</title>
        <authorList>
            <person name="Waterworth S.C."/>
            <person name="Florez L.V."/>
            <person name="Rees E.R."/>
            <person name="Hertweck C."/>
            <person name="Kaltenpoth M."/>
            <person name="Kwan J.C."/>
        </authorList>
    </citation>
    <scope>NUCLEOTIDE SEQUENCE [LARGE SCALE GENOMIC DNA]</scope>
</reference>
<accession>A0A833PDI7</accession>
<dbReference type="Gene3D" id="3.40.1080.10">
    <property type="entry name" value="Glutaconate Coenzyme A-transferase"/>
    <property type="match status" value="1"/>
</dbReference>
<dbReference type="SUPFAM" id="SSF100950">
    <property type="entry name" value="NagB/RpiA/CoA transferase-like"/>
    <property type="match status" value="1"/>
</dbReference>
<keyword evidence="1 2" id="KW-0808">Transferase</keyword>